<name>A0A2H9ZVY2_9ASPA</name>
<accession>A0A2H9ZVY2</accession>
<protein>
    <submittedName>
        <fullName evidence="1">Uncharacterized protein</fullName>
    </submittedName>
</protein>
<evidence type="ECO:0000313" key="1">
    <source>
        <dbReference type="EMBL" id="PKA47468.1"/>
    </source>
</evidence>
<evidence type="ECO:0000313" key="2">
    <source>
        <dbReference type="Proteomes" id="UP000236161"/>
    </source>
</evidence>
<dbReference type="OrthoDB" id="682198at2759"/>
<dbReference type="STRING" id="1088818.A0A2H9ZVY2"/>
<dbReference type="AlphaFoldDB" id="A0A2H9ZVY2"/>
<keyword evidence="2" id="KW-1185">Reference proteome</keyword>
<dbReference type="PANTHER" id="PTHR48475:SF2">
    <property type="entry name" value="RIBONUCLEASE H"/>
    <property type="match status" value="1"/>
</dbReference>
<dbReference type="Gene3D" id="1.10.340.70">
    <property type="match status" value="1"/>
</dbReference>
<dbReference type="Proteomes" id="UP000236161">
    <property type="component" value="Unassembled WGS sequence"/>
</dbReference>
<organism evidence="1 2">
    <name type="scientific">Apostasia shenzhenica</name>
    <dbReference type="NCBI Taxonomy" id="1088818"/>
    <lineage>
        <taxon>Eukaryota</taxon>
        <taxon>Viridiplantae</taxon>
        <taxon>Streptophyta</taxon>
        <taxon>Embryophyta</taxon>
        <taxon>Tracheophyta</taxon>
        <taxon>Spermatophyta</taxon>
        <taxon>Magnoliopsida</taxon>
        <taxon>Liliopsida</taxon>
        <taxon>Asparagales</taxon>
        <taxon>Orchidaceae</taxon>
        <taxon>Apostasioideae</taxon>
        <taxon>Apostasia</taxon>
    </lineage>
</organism>
<gene>
    <name evidence="1" type="ORF">AXF42_Ash021718</name>
</gene>
<dbReference type="PANTHER" id="PTHR48475">
    <property type="entry name" value="RIBONUCLEASE H"/>
    <property type="match status" value="1"/>
</dbReference>
<proteinExistence type="predicted"/>
<dbReference type="EMBL" id="KZ453224">
    <property type="protein sequence ID" value="PKA47468.1"/>
    <property type="molecule type" value="Genomic_DNA"/>
</dbReference>
<reference evidence="1 2" key="1">
    <citation type="journal article" date="2017" name="Nature">
        <title>The Apostasia genome and the evolution of orchids.</title>
        <authorList>
            <person name="Zhang G.Q."/>
            <person name="Liu K.W."/>
            <person name="Li Z."/>
            <person name="Lohaus R."/>
            <person name="Hsiao Y.Y."/>
            <person name="Niu S.C."/>
            <person name="Wang J.Y."/>
            <person name="Lin Y.C."/>
            <person name="Xu Q."/>
            <person name="Chen L.J."/>
            <person name="Yoshida K."/>
            <person name="Fujiwara S."/>
            <person name="Wang Z.W."/>
            <person name="Zhang Y.Q."/>
            <person name="Mitsuda N."/>
            <person name="Wang M."/>
            <person name="Liu G.H."/>
            <person name="Pecoraro L."/>
            <person name="Huang H.X."/>
            <person name="Xiao X.J."/>
            <person name="Lin M."/>
            <person name="Wu X.Y."/>
            <person name="Wu W.L."/>
            <person name="Chen Y.Y."/>
            <person name="Chang S.B."/>
            <person name="Sakamoto S."/>
            <person name="Ohme-Takagi M."/>
            <person name="Yagi M."/>
            <person name="Zeng S.J."/>
            <person name="Shen C.Y."/>
            <person name="Yeh C.M."/>
            <person name="Luo Y.B."/>
            <person name="Tsai W.C."/>
            <person name="Van de Peer Y."/>
            <person name="Liu Z.J."/>
        </authorList>
    </citation>
    <scope>NUCLEOTIDE SEQUENCE [LARGE SCALE GENOMIC DNA]</scope>
    <source>
        <strain evidence="2">cv. Shenzhen</strain>
        <tissue evidence="1">Stem</tissue>
    </source>
</reference>
<sequence>MNSLADELAKEESDNALDILFPAFENPQTFDIESKPESWMDEIRHYLQTGELPDDRNKARKLWVKAARYVISQGQLFRRYYSLPLAKCIREEDSKIILEQIHSGDYGTHAAGRNLALQILRQGYYLPSLQKDAKAFS</sequence>